<dbReference type="EMBL" id="JABBPG010000008">
    <property type="protein sequence ID" value="NOU52280.1"/>
    <property type="molecule type" value="Genomic_DNA"/>
</dbReference>
<evidence type="ECO:0000313" key="3">
    <source>
        <dbReference type="Proteomes" id="UP000586305"/>
    </source>
</evidence>
<proteinExistence type="predicted"/>
<dbReference type="Proteomes" id="UP000586305">
    <property type="component" value="Unassembled WGS sequence"/>
</dbReference>
<evidence type="ECO:0008006" key="4">
    <source>
        <dbReference type="Google" id="ProtNLM"/>
    </source>
</evidence>
<comment type="caution">
    <text evidence="2">The sequence shown here is derived from an EMBL/GenBank/DDBJ whole genome shotgun (WGS) entry which is preliminary data.</text>
</comment>
<keyword evidence="1" id="KW-0732">Signal</keyword>
<keyword evidence="3" id="KW-1185">Reference proteome</keyword>
<protein>
    <recommendedName>
        <fullName evidence="4">DUF4157 domain-containing protein</fullName>
    </recommendedName>
</protein>
<reference evidence="2 3" key="1">
    <citation type="submission" date="2020-04" db="EMBL/GenBank/DDBJ databases">
        <title>Pseudoalteromonas caenipelagi sp. nov., isolated from a tidal flat.</title>
        <authorList>
            <person name="Park S."/>
            <person name="Yoon J.-H."/>
        </authorList>
    </citation>
    <scope>NUCLEOTIDE SEQUENCE [LARGE SCALE GENOMIC DNA]</scope>
    <source>
        <strain evidence="2 3">JBTF-M23</strain>
    </source>
</reference>
<feature type="signal peptide" evidence="1">
    <location>
        <begin position="1"/>
        <end position="20"/>
    </location>
</feature>
<feature type="chain" id="PRO_5032391128" description="DUF4157 domain-containing protein" evidence="1">
    <location>
        <begin position="21"/>
        <end position="178"/>
    </location>
</feature>
<dbReference type="AlphaFoldDB" id="A0A849VHI4"/>
<name>A0A849VHI4_9GAMM</name>
<evidence type="ECO:0000313" key="2">
    <source>
        <dbReference type="EMBL" id="NOU52280.1"/>
    </source>
</evidence>
<evidence type="ECO:0000256" key="1">
    <source>
        <dbReference type="SAM" id="SignalP"/>
    </source>
</evidence>
<sequence length="178" mass="20301">MYKISIALTFLLTSTTNVFASQPDVTEFLSVLPQYVDWAIEIDKQGQKTGKPLNEADLKLAKDVGVEHPEKVRIVYVEQVPYPYENRTLKQMGEKIGFIGEGITNNAQVFGYAIYVRKGYELDRPKMAHELVHVKQIEQASSLLEYSKKHLVDMAKYGYADAPYEAEAFKANEKYEVK</sequence>
<gene>
    <name evidence="2" type="ORF">HG263_17260</name>
</gene>
<organism evidence="2 3">
    <name type="scientific">Pseudoalteromonas caenipelagi</name>
    <dbReference type="NCBI Taxonomy" id="2726988"/>
    <lineage>
        <taxon>Bacteria</taxon>
        <taxon>Pseudomonadati</taxon>
        <taxon>Pseudomonadota</taxon>
        <taxon>Gammaproteobacteria</taxon>
        <taxon>Alteromonadales</taxon>
        <taxon>Pseudoalteromonadaceae</taxon>
        <taxon>Pseudoalteromonas</taxon>
    </lineage>
</organism>
<accession>A0A849VHI4</accession>